<accession>A0AC60Q697</accession>
<proteinExistence type="predicted"/>
<sequence>MAPPTRWGIVSAGRVCNDFVAVLNTMPREDHVVVAVAGRGFENAKKFAALHNIPKVYSSYEELARDPDVEVAYIGSLHPDHRDSIKLMLEHGKHVLCEKPLTMNAKQTEEVIRLAAEKRLFLMEGVWSRFLPMYKELHRELESGSIGDPLYIHVTAGYDMRHLVRVFQKSLGGSVMLTLGIYCLNLITRVFNEDVPRKVVAVGDVIEGEGVDQACAVSMEFSNGRLANFASSSVLKLPTTAEILGFPFWCPTEMETPSGKRTATFPALPVPSYYVNISGLRYEADEVRRCILAGLLESPDMPHKDSRTLAVLMDEILRQIGVDYEGL</sequence>
<keyword evidence="2" id="KW-1185">Reference proteome</keyword>
<gene>
    <name evidence="1" type="ORF">HPB47_024541</name>
</gene>
<organism evidence="1 2">
    <name type="scientific">Ixodes persulcatus</name>
    <name type="common">Taiga tick</name>
    <dbReference type="NCBI Taxonomy" id="34615"/>
    <lineage>
        <taxon>Eukaryota</taxon>
        <taxon>Metazoa</taxon>
        <taxon>Ecdysozoa</taxon>
        <taxon>Arthropoda</taxon>
        <taxon>Chelicerata</taxon>
        <taxon>Arachnida</taxon>
        <taxon>Acari</taxon>
        <taxon>Parasitiformes</taxon>
        <taxon>Ixodida</taxon>
        <taxon>Ixodoidea</taxon>
        <taxon>Ixodidae</taxon>
        <taxon>Ixodinae</taxon>
        <taxon>Ixodes</taxon>
    </lineage>
</organism>
<name>A0AC60Q697_IXOPE</name>
<dbReference type="Proteomes" id="UP000805193">
    <property type="component" value="Unassembled WGS sequence"/>
</dbReference>
<dbReference type="EMBL" id="JABSTQ010009520">
    <property type="protein sequence ID" value="KAG0428475.1"/>
    <property type="molecule type" value="Genomic_DNA"/>
</dbReference>
<comment type="caution">
    <text evidence="1">The sequence shown here is derived from an EMBL/GenBank/DDBJ whole genome shotgun (WGS) entry which is preliminary data.</text>
</comment>
<evidence type="ECO:0000313" key="1">
    <source>
        <dbReference type="EMBL" id="KAG0428475.1"/>
    </source>
</evidence>
<protein>
    <submittedName>
        <fullName evidence="1">Uncharacterized protein</fullName>
    </submittedName>
</protein>
<evidence type="ECO:0000313" key="2">
    <source>
        <dbReference type="Proteomes" id="UP000805193"/>
    </source>
</evidence>
<reference evidence="1 2" key="1">
    <citation type="journal article" date="2020" name="Cell">
        <title>Large-Scale Comparative Analyses of Tick Genomes Elucidate Their Genetic Diversity and Vector Capacities.</title>
        <authorList>
            <consortium name="Tick Genome and Microbiome Consortium (TIGMIC)"/>
            <person name="Jia N."/>
            <person name="Wang J."/>
            <person name="Shi W."/>
            <person name="Du L."/>
            <person name="Sun Y."/>
            <person name="Zhan W."/>
            <person name="Jiang J.F."/>
            <person name="Wang Q."/>
            <person name="Zhang B."/>
            <person name="Ji P."/>
            <person name="Bell-Sakyi L."/>
            <person name="Cui X.M."/>
            <person name="Yuan T.T."/>
            <person name="Jiang B.G."/>
            <person name="Yang W.F."/>
            <person name="Lam T.T."/>
            <person name="Chang Q.C."/>
            <person name="Ding S.J."/>
            <person name="Wang X.J."/>
            <person name="Zhu J.G."/>
            <person name="Ruan X.D."/>
            <person name="Zhao L."/>
            <person name="Wei J.T."/>
            <person name="Ye R.Z."/>
            <person name="Que T.C."/>
            <person name="Du C.H."/>
            <person name="Zhou Y.H."/>
            <person name="Cheng J.X."/>
            <person name="Dai P.F."/>
            <person name="Guo W.B."/>
            <person name="Han X.H."/>
            <person name="Huang E.J."/>
            <person name="Li L.F."/>
            <person name="Wei W."/>
            <person name="Gao Y.C."/>
            <person name="Liu J.Z."/>
            <person name="Shao H.Z."/>
            <person name="Wang X."/>
            <person name="Wang C.C."/>
            <person name="Yang T.C."/>
            <person name="Huo Q.B."/>
            <person name="Li W."/>
            <person name="Chen H.Y."/>
            <person name="Chen S.E."/>
            <person name="Zhou L.G."/>
            <person name="Ni X.B."/>
            <person name="Tian J.H."/>
            <person name="Sheng Y."/>
            <person name="Liu T."/>
            <person name="Pan Y.S."/>
            <person name="Xia L.Y."/>
            <person name="Li J."/>
            <person name="Zhao F."/>
            <person name="Cao W.C."/>
        </authorList>
    </citation>
    <scope>NUCLEOTIDE SEQUENCE [LARGE SCALE GENOMIC DNA]</scope>
    <source>
        <strain evidence="1">Iper-2018</strain>
    </source>
</reference>